<reference evidence="1 2" key="1">
    <citation type="submission" date="2024-02" db="EMBL/GenBank/DDBJ databases">
        <authorList>
            <person name="Daric V."/>
            <person name="Darras S."/>
        </authorList>
    </citation>
    <scope>NUCLEOTIDE SEQUENCE [LARGE SCALE GENOMIC DNA]</scope>
</reference>
<accession>A0ABP0GQR7</accession>
<organism evidence="1 2">
    <name type="scientific">Clavelina lepadiformis</name>
    <name type="common">Light-bulb sea squirt</name>
    <name type="synonym">Ascidia lepadiformis</name>
    <dbReference type="NCBI Taxonomy" id="159417"/>
    <lineage>
        <taxon>Eukaryota</taxon>
        <taxon>Metazoa</taxon>
        <taxon>Chordata</taxon>
        <taxon>Tunicata</taxon>
        <taxon>Ascidiacea</taxon>
        <taxon>Aplousobranchia</taxon>
        <taxon>Clavelinidae</taxon>
        <taxon>Clavelina</taxon>
    </lineage>
</organism>
<comment type="caution">
    <text evidence="1">The sequence shown here is derived from an EMBL/GenBank/DDBJ whole genome shotgun (WGS) entry which is preliminary data.</text>
</comment>
<name>A0ABP0GQR7_CLALP</name>
<protein>
    <submittedName>
        <fullName evidence="1">Uncharacterized protein</fullName>
    </submittedName>
</protein>
<dbReference type="EMBL" id="CAWYQH010000130">
    <property type="protein sequence ID" value="CAK8692580.1"/>
    <property type="molecule type" value="Genomic_DNA"/>
</dbReference>
<sequence length="856" mass="99171">MAIWINQIKQPIESFYETKKYQSLLENAYDLKTLILHCYGLPGAGKSETLLKLGAMFPHRFTSDDKTIKWQLNFKSSSDDERKELKQLLDDMRANSYFQNDIKYQEIIRGMANNIAAPFVDALQDSGAHILLIIEDKRCDTEFLTDLIRCVSNRQPTQNKFHIYMATRKKSAVSNYIDLSQCQHTIQEEINGFDQEEGIRFLLQDFSGLQSLQVDRKPAKDLFHRFSGSPLALQIAKAYCKKNLVTLSDYLKYLGKGLIGNDAKVLEKYTKSTIAIFDAITKPFEVQENLNKGAMEIMLWKVLSCLSYLHHDRIPRSIIERLCQAFRSTETDTVDLQNRIDSGKIITKLMDYAMCSFNITEGLVTFHEVIMHAVRLAQSRNGLKEFNALNCLVCVFSGLIVKDLRQKDTYFKMSQLIHHGQVLLDNVNQNLSLSKGNFFEHLLVRMVVSHLYETFGAIFLTRSDAVHNLSDRYFEKAYKIIWNDNDDNDCLLKPMESGRTLEEIAHRVVEQCYEAGKELPPEFITKYESNILNLKDCGKNEINFLKKNWILDSFRFENIVEPSTTTTNTCDQIIHLRKGGLFLKELCQQKVFFAERLASILHSWSRVILYKDCPDVEASDIYLWRSSLARAICVKCREIHRIPLLTEYITIPSGKIPITLKTKKSVSELYEVKRLCEKALDANNEGANMEMYDHGLKKEYYGAAHPLKRISMLGHLVRIYSRLVKHEREDFREMRNKQCAILLKMANQYINELANAWMWIIHCAKYYAGSGQFTASLECYENYFSHRQHIKESSSYNGHSWAVYNFARTVLVGKCLKYRDKAKTKCVEVLQRSDEISPEIRHKIQQNLKCLDQLTL</sequence>
<keyword evidence="2" id="KW-1185">Reference proteome</keyword>
<gene>
    <name evidence="1" type="ORF">CVLEPA_LOCUS25835</name>
</gene>
<evidence type="ECO:0000313" key="2">
    <source>
        <dbReference type="Proteomes" id="UP001642483"/>
    </source>
</evidence>
<evidence type="ECO:0000313" key="1">
    <source>
        <dbReference type="EMBL" id="CAK8692580.1"/>
    </source>
</evidence>
<dbReference type="Proteomes" id="UP001642483">
    <property type="component" value="Unassembled WGS sequence"/>
</dbReference>
<proteinExistence type="predicted"/>